<evidence type="ECO:0000256" key="2">
    <source>
        <dbReference type="ARBA" id="ARBA00001946"/>
    </source>
</evidence>
<dbReference type="Pfam" id="PF00481">
    <property type="entry name" value="PP2C"/>
    <property type="match status" value="1"/>
</dbReference>
<sequence length="469" mass="50706">MEEMSQAVAVTLSLSNSICDNSGITSPLEITRLKLVTETANLLTMATPDGGTGGKPELEETIPKSESGWIANDVTIQESEEDGILNVGDDSSGMVGEELLTTDTSLPIAVEIEKIETGEIVTKVISLGEPSIEQKPIIDVLTLASIPNEIEKGQIGRCGKSVFELEYIPLWGSVSICGKRAEMEDAVVAVPWFMKIPIKMFVGDHVINGLSQSLSHITTHFFGVYDGHGGSQVANYCRDRIHFALSEELKDIEADFVEGSMRDAQQVQWQKVFTQCFLKVDDEVGGKVSRGVACDNADACGSIVDPVAPETVGSTAVAALICSSHIIVANCGDSRAVLYRGKEPMSLSVDHKDEYARIEASGGKVIQWNGHRVFGVLAMSRSIGDRYLKPWIIPEPEVMFIPRTREDECLILASENGDIPLVDRGQGTDPAAQAAAEYLSMSALQKGSKDNISVIVVDLKAQRKFKSKS</sequence>
<dbReference type="InterPro" id="IPR015655">
    <property type="entry name" value="PP2C"/>
</dbReference>
<accession>A0A6A4MEK5</accession>
<keyword evidence="5 9" id="KW-0378">Hydrolase</keyword>
<dbReference type="AlphaFoldDB" id="A0A6A4MEK5"/>
<dbReference type="InterPro" id="IPR036457">
    <property type="entry name" value="PPM-type-like_dom_sf"/>
</dbReference>
<reference evidence="11 12" key="1">
    <citation type="journal article" date="2019" name="Genome Biol. Evol.">
        <title>The Rhododendron genome and chromosomal organization provide insight into shared whole-genome duplications across the heath family (Ericaceae).</title>
        <authorList>
            <person name="Soza V.L."/>
            <person name="Lindsley D."/>
            <person name="Waalkes A."/>
            <person name="Ramage E."/>
            <person name="Patwardhan R.P."/>
            <person name="Burton J.N."/>
            <person name="Adey A."/>
            <person name="Kumar A."/>
            <person name="Qiu R."/>
            <person name="Shendure J."/>
            <person name="Hall B."/>
        </authorList>
    </citation>
    <scope>NUCLEOTIDE SEQUENCE [LARGE SCALE GENOMIC DNA]</scope>
    <source>
        <strain evidence="11">RSF 1966-606</strain>
    </source>
</reference>
<dbReference type="CDD" id="cd00143">
    <property type="entry name" value="PP2Cc"/>
    <property type="match status" value="1"/>
</dbReference>
<evidence type="ECO:0000256" key="1">
    <source>
        <dbReference type="ARBA" id="ARBA00001936"/>
    </source>
</evidence>
<dbReference type="EC" id="3.1.3.16" evidence="3"/>
<evidence type="ECO:0000259" key="10">
    <source>
        <dbReference type="PROSITE" id="PS51746"/>
    </source>
</evidence>
<evidence type="ECO:0000256" key="3">
    <source>
        <dbReference type="ARBA" id="ARBA00013081"/>
    </source>
</evidence>
<evidence type="ECO:0000256" key="8">
    <source>
        <dbReference type="ARBA" id="ARBA00023211"/>
    </source>
</evidence>
<dbReference type="PANTHER" id="PTHR47992">
    <property type="entry name" value="PROTEIN PHOSPHATASE"/>
    <property type="match status" value="1"/>
</dbReference>
<dbReference type="OrthoDB" id="10264738at2759"/>
<organism evidence="11 12">
    <name type="scientific">Rhododendron williamsianum</name>
    <dbReference type="NCBI Taxonomy" id="262921"/>
    <lineage>
        <taxon>Eukaryota</taxon>
        <taxon>Viridiplantae</taxon>
        <taxon>Streptophyta</taxon>
        <taxon>Embryophyta</taxon>
        <taxon>Tracheophyta</taxon>
        <taxon>Spermatophyta</taxon>
        <taxon>Magnoliopsida</taxon>
        <taxon>eudicotyledons</taxon>
        <taxon>Gunneridae</taxon>
        <taxon>Pentapetalae</taxon>
        <taxon>asterids</taxon>
        <taxon>Ericales</taxon>
        <taxon>Ericaceae</taxon>
        <taxon>Ericoideae</taxon>
        <taxon>Rhodoreae</taxon>
        <taxon>Rhododendron</taxon>
    </lineage>
</organism>
<dbReference type="SMART" id="SM00332">
    <property type="entry name" value="PP2Cc"/>
    <property type="match status" value="1"/>
</dbReference>
<feature type="non-terminal residue" evidence="11">
    <location>
        <position position="1"/>
    </location>
</feature>
<dbReference type="InterPro" id="IPR001932">
    <property type="entry name" value="PPM-type_phosphatase-like_dom"/>
</dbReference>
<dbReference type="Proteomes" id="UP000428333">
    <property type="component" value="Linkage Group LG01"/>
</dbReference>
<evidence type="ECO:0000256" key="5">
    <source>
        <dbReference type="ARBA" id="ARBA00022801"/>
    </source>
</evidence>
<evidence type="ECO:0000256" key="4">
    <source>
        <dbReference type="ARBA" id="ARBA00022723"/>
    </source>
</evidence>
<protein>
    <recommendedName>
        <fullName evidence="3">protein-serine/threonine phosphatase</fullName>
        <ecNumber evidence="3">3.1.3.16</ecNumber>
    </recommendedName>
</protein>
<gene>
    <name evidence="11" type="ORF">C3L33_00147</name>
</gene>
<evidence type="ECO:0000256" key="7">
    <source>
        <dbReference type="ARBA" id="ARBA00022912"/>
    </source>
</evidence>
<evidence type="ECO:0000256" key="9">
    <source>
        <dbReference type="RuleBase" id="RU003465"/>
    </source>
</evidence>
<feature type="domain" description="PPM-type phosphatase" evidence="10">
    <location>
        <begin position="170"/>
        <end position="459"/>
    </location>
</feature>
<evidence type="ECO:0000313" key="12">
    <source>
        <dbReference type="Proteomes" id="UP000428333"/>
    </source>
</evidence>
<comment type="similarity">
    <text evidence="9">Belongs to the PP2C family.</text>
</comment>
<dbReference type="FunFam" id="3.60.40.10:FF:000291">
    <property type="entry name" value="Protein phosphatase 2C 50"/>
    <property type="match status" value="1"/>
</dbReference>
<dbReference type="SUPFAM" id="SSF81606">
    <property type="entry name" value="PP2C-like"/>
    <property type="match status" value="1"/>
</dbReference>
<dbReference type="GO" id="GO:0004722">
    <property type="term" value="F:protein serine/threonine phosphatase activity"/>
    <property type="evidence" value="ECO:0007669"/>
    <property type="project" value="UniProtKB-EC"/>
</dbReference>
<comment type="caution">
    <text evidence="11">The sequence shown here is derived from an EMBL/GenBank/DDBJ whole genome shotgun (WGS) entry which is preliminary data.</text>
</comment>
<keyword evidence="6" id="KW-0460">Magnesium</keyword>
<proteinExistence type="inferred from homology"/>
<keyword evidence="8" id="KW-0464">Manganese</keyword>
<dbReference type="InterPro" id="IPR000222">
    <property type="entry name" value="PP2C_BS"/>
</dbReference>
<evidence type="ECO:0000256" key="6">
    <source>
        <dbReference type="ARBA" id="ARBA00022842"/>
    </source>
</evidence>
<dbReference type="PROSITE" id="PS51746">
    <property type="entry name" value="PPM_2"/>
    <property type="match status" value="1"/>
</dbReference>
<comment type="cofactor">
    <cofactor evidence="1">
        <name>Mn(2+)</name>
        <dbReference type="ChEBI" id="CHEBI:29035"/>
    </cofactor>
</comment>
<keyword evidence="7 9" id="KW-0904">Protein phosphatase</keyword>
<dbReference type="PROSITE" id="PS01032">
    <property type="entry name" value="PPM_1"/>
    <property type="match status" value="1"/>
</dbReference>
<comment type="cofactor">
    <cofactor evidence="2">
        <name>Mg(2+)</name>
        <dbReference type="ChEBI" id="CHEBI:18420"/>
    </cofactor>
</comment>
<dbReference type="EMBL" id="QEFC01000003">
    <property type="protein sequence ID" value="KAE9467940.1"/>
    <property type="molecule type" value="Genomic_DNA"/>
</dbReference>
<evidence type="ECO:0000313" key="11">
    <source>
        <dbReference type="EMBL" id="KAE9467940.1"/>
    </source>
</evidence>
<name>A0A6A4MEK5_9ERIC</name>
<keyword evidence="12" id="KW-1185">Reference proteome</keyword>
<keyword evidence="4" id="KW-0479">Metal-binding</keyword>
<dbReference type="GO" id="GO:0046872">
    <property type="term" value="F:metal ion binding"/>
    <property type="evidence" value="ECO:0007669"/>
    <property type="project" value="UniProtKB-KW"/>
</dbReference>
<dbReference type="Gene3D" id="3.60.40.10">
    <property type="entry name" value="PPM-type phosphatase domain"/>
    <property type="match status" value="1"/>
</dbReference>